<comment type="caution">
    <text evidence="1">The sequence shown here is derived from an EMBL/GenBank/DDBJ whole genome shotgun (WGS) entry which is preliminary data.</text>
</comment>
<accession>A0ABD2MWC0</accession>
<evidence type="ECO:0000313" key="2">
    <source>
        <dbReference type="Proteomes" id="UP001516400"/>
    </source>
</evidence>
<keyword evidence="2" id="KW-1185">Reference proteome</keyword>
<gene>
    <name evidence="1" type="ORF">HHI36_021283</name>
</gene>
<dbReference type="PANTHER" id="PTHR21398">
    <property type="entry name" value="AGAP007094-PA"/>
    <property type="match status" value="1"/>
</dbReference>
<evidence type="ECO:0000313" key="1">
    <source>
        <dbReference type="EMBL" id="KAL3270758.1"/>
    </source>
</evidence>
<sequence>MCWFYYRMRKYIFTLIVFYVIISSSVECHGKEENSRSLRRNKRGLVFPLGGTLKLVIGTSTPVKLSKTRTIAVGWNFQWQYPLAVNTSVVKTYPPIISRKTREDIDVRRDEIYNALENFLIGQNENLEGCLLRYICEEGFSSFNHDSNGVYGRLLHVLLSPSDIDDGQLDNKYFEAHSAGKFGVDCQSLYVNCDVKLLMNGFFPTDFT</sequence>
<dbReference type="Pfam" id="PF07841">
    <property type="entry name" value="DM4_12"/>
    <property type="match status" value="1"/>
</dbReference>
<name>A0ABD2MWC0_9CUCU</name>
<dbReference type="Proteomes" id="UP001516400">
    <property type="component" value="Unassembled WGS sequence"/>
</dbReference>
<reference evidence="1 2" key="1">
    <citation type="journal article" date="2021" name="BMC Biol.">
        <title>Horizontally acquired antibacterial genes associated with adaptive radiation of ladybird beetles.</title>
        <authorList>
            <person name="Li H.S."/>
            <person name="Tang X.F."/>
            <person name="Huang Y.H."/>
            <person name="Xu Z.Y."/>
            <person name="Chen M.L."/>
            <person name="Du X.Y."/>
            <person name="Qiu B.Y."/>
            <person name="Chen P.T."/>
            <person name="Zhang W."/>
            <person name="Slipinski A."/>
            <person name="Escalona H.E."/>
            <person name="Waterhouse R.M."/>
            <person name="Zwick A."/>
            <person name="Pang H."/>
        </authorList>
    </citation>
    <scope>NUCLEOTIDE SEQUENCE [LARGE SCALE GENOMIC DNA]</scope>
    <source>
        <strain evidence="1">SYSU2018</strain>
    </source>
</reference>
<protein>
    <submittedName>
        <fullName evidence="1">Uncharacterized protein</fullName>
    </submittedName>
</protein>
<dbReference type="EMBL" id="JABFTP020000042">
    <property type="protein sequence ID" value="KAL3270758.1"/>
    <property type="molecule type" value="Genomic_DNA"/>
</dbReference>
<proteinExistence type="predicted"/>
<dbReference type="AlphaFoldDB" id="A0ABD2MWC0"/>
<organism evidence="1 2">
    <name type="scientific">Cryptolaemus montrouzieri</name>
    <dbReference type="NCBI Taxonomy" id="559131"/>
    <lineage>
        <taxon>Eukaryota</taxon>
        <taxon>Metazoa</taxon>
        <taxon>Ecdysozoa</taxon>
        <taxon>Arthropoda</taxon>
        <taxon>Hexapoda</taxon>
        <taxon>Insecta</taxon>
        <taxon>Pterygota</taxon>
        <taxon>Neoptera</taxon>
        <taxon>Endopterygota</taxon>
        <taxon>Coleoptera</taxon>
        <taxon>Polyphaga</taxon>
        <taxon>Cucujiformia</taxon>
        <taxon>Coccinelloidea</taxon>
        <taxon>Coccinellidae</taxon>
        <taxon>Scymninae</taxon>
        <taxon>Scymnini</taxon>
        <taxon>Cryptolaemus</taxon>
    </lineage>
</organism>
<dbReference type="InterPro" id="IPR006631">
    <property type="entry name" value="DM4_12"/>
</dbReference>
<dbReference type="PANTHER" id="PTHR21398:SF11">
    <property type="entry name" value="HDC15381-RELATED"/>
    <property type="match status" value="1"/>
</dbReference>
<dbReference type="SMART" id="SM00718">
    <property type="entry name" value="DM4_12"/>
    <property type="match status" value="1"/>
</dbReference>